<gene>
    <name evidence="3" type="ORF">GCM10014715_76950</name>
</gene>
<feature type="region of interest" description="Disordered" evidence="1">
    <location>
        <begin position="63"/>
        <end position="146"/>
    </location>
</feature>
<evidence type="ECO:0000313" key="3">
    <source>
        <dbReference type="EMBL" id="GHF09825.1"/>
    </source>
</evidence>
<dbReference type="Proteomes" id="UP000641386">
    <property type="component" value="Unassembled WGS sequence"/>
</dbReference>
<accession>A0A919E3N9</accession>
<proteinExistence type="predicted"/>
<evidence type="ECO:0000256" key="2">
    <source>
        <dbReference type="SAM" id="SignalP"/>
    </source>
</evidence>
<evidence type="ECO:0000256" key="1">
    <source>
        <dbReference type="SAM" id="MobiDB-lite"/>
    </source>
</evidence>
<feature type="compositionally biased region" description="Gly residues" evidence="1">
    <location>
        <begin position="96"/>
        <end position="110"/>
    </location>
</feature>
<dbReference type="AlphaFoldDB" id="A0A919E3N9"/>
<feature type="compositionally biased region" description="Low complexity" evidence="1">
    <location>
        <begin position="71"/>
        <end position="80"/>
    </location>
</feature>
<comment type="caution">
    <text evidence="3">The sequence shown here is derived from an EMBL/GenBank/DDBJ whole genome shotgun (WGS) entry which is preliminary data.</text>
</comment>
<keyword evidence="2" id="KW-0732">Signal</keyword>
<dbReference type="RefSeq" id="WP_189907449.1">
    <property type="nucleotide sequence ID" value="NZ_BNBC01000057.1"/>
</dbReference>
<evidence type="ECO:0000313" key="4">
    <source>
        <dbReference type="Proteomes" id="UP000641386"/>
    </source>
</evidence>
<name>A0A919E3N9_9ACTN</name>
<organism evidence="3 4">
    <name type="scientific">Streptomyces spiralis</name>
    <dbReference type="NCBI Taxonomy" id="66376"/>
    <lineage>
        <taxon>Bacteria</taxon>
        <taxon>Bacillati</taxon>
        <taxon>Actinomycetota</taxon>
        <taxon>Actinomycetes</taxon>
        <taxon>Kitasatosporales</taxon>
        <taxon>Streptomycetaceae</taxon>
        <taxon>Streptomyces</taxon>
    </lineage>
</organism>
<reference evidence="3" key="2">
    <citation type="submission" date="2020-09" db="EMBL/GenBank/DDBJ databases">
        <authorList>
            <person name="Sun Q."/>
            <person name="Ohkuma M."/>
        </authorList>
    </citation>
    <scope>NUCLEOTIDE SEQUENCE</scope>
    <source>
        <strain evidence="3">JCM 3302</strain>
    </source>
</reference>
<feature type="compositionally biased region" description="Low complexity" evidence="1">
    <location>
        <begin position="111"/>
        <end position="142"/>
    </location>
</feature>
<feature type="chain" id="PRO_5037553939" description="Secreted protein" evidence="2">
    <location>
        <begin position="29"/>
        <end position="191"/>
    </location>
</feature>
<dbReference type="EMBL" id="BNBC01000057">
    <property type="protein sequence ID" value="GHF09825.1"/>
    <property type="molecule type" value="Genomic_DNA"/>
</dbReference>
<feature type="signal peptide" evidence="2">
    <location>
        <begin position="1"/>
        <end position="28"/>
    </location>
</feature>
<protein>
    <recommendedName>
        <fullName evidence="5">Secreted protein</fullName>
    </recommendedName>
</protein>
<sequence length="191" mass="18738">MKRFGVYATLPFVAAVAMTGATAGQASAGDNTGSDSPSGPVIVVNNYYGTIFSKGDGNIFNRGDGNTNSVQLGNTQSGTGNTLGGTQGGTNNTQGGTQGGGTGNTQGGTQSGTHNTQGGTQSGTDNTQGGTQGTTGDDTATGIGTGPALSPAAVTFPAVDAAMLGVPRQGRSAPAPLLHLPIKYATDLWPM</sequence>
<reference evidence="3" key="1">
    <citation type="journal article" date="2014" name="Int. J. Syst. Evol. Microbiol.">
        <title>Complete genome sequence of Corynebacterium casei LMG S-19264T (=DSM 44701T), isolated from a smear-ripened cheese.</title>
        <authorList>
            <consortium name="US DOE Joint Genome Institute (JGI-PGF)"/>
            <person name="Walter F."/>
            <person name="Albersmeier A."/>
            <person name="Kalinowski J."/>
            <person name="Ruckert C."/>
        </authorList>
    </citation>
    <scope>NUCLEOTIDE SEQUENCE</scope>
    <source>
        <strain evidence="3">JCM 3302</strain>
    </source>
</reference>
<evidence type="ECO:0008006" key="5">
    <source>
        <dbReference type="Google" id="ProtNLM"/>
    </source>
</evidence>
<keyword evidence="4" id="KW-1185">Reference proteome</keyword>